<feature type="domain" description="Prepilin type IV endopeptidase peptidase" evidence="8">
    <location>
        <begin position="105"/>
        <end position="209"/>
    </location>
</feature>
<dbReference type="InterPro" id="IPR000045">
    <property type="entry name" value="Prepilin_IV_endopep_pep"/>
</dbReference>
<evidence type="ECO:0000256" key="7">
    <source>
        <dbReference type="SAM" id="Phobius"/>
    </source>
</evidence>
<dbReference type="InterPro" id="IPR010627">
    <property type="entry name" value="Prepilin_pept_A24_N"/>
</dbReference>
<evidence type="ECO:0000256" key="5">
    <source>
        <dbReference type="ARBA" id="ARBA00022989"/>
    </source>
</evidence>
<dbReference type="Pfam" id="PF06750">
    <property type="entry name" value="A24_N_bact"/>
    <property type="match status" value="1"/>
</dbReference>
<feature type="transmembrane region" description="Helical" evidence="7">
    <location>
        <begin position="149"/>
        <end position="168"/>
    </location>
</feature>
<comment type="caution">
    <text evidence="10">The sequence shown here is derived from an EMBL/GenBank/DDBJ whole genome shotgun (WGS) entry which is preliminary data.</text>
</comment>
<name>A0ABT6R0M8_9BACL</name>
<dbReference type="PANTHER" id="PTHR30487">
    <property type="entry name" value="TYPE 4 PREPILIN-LIKE PROTEINS LEADER PEPTIDE-PROCESSING ENZYME"/>
    <property type="match status" value="1"/>
</dbReference>
<evidence type="ECO:0000256" key="2">
    <source>
        <dbReference type="ARBA" id="ARBA00005801"/>
    </source>
</evidence>
<keyword evidence="6 7" id="KW-0472">Membrane</keyword>
<sequence>MMTIVFTVYFFLIGMLVTSFTNVVGLRVPVGESVVRPRSHCPNCGHVLGPLELTPVVGYVVLGGKCRTCQLPISIKYPALELLGGILYAYAFYQFGWSMQFVLSILLTSLLSILVMSDLAYMLIPNKILLFFLPISLIVRYLSPLENWYNPIIGGFVGFFLLFVIFLASRQGMGAGDVKLFGILGIFLGPLYVVIALFVSAFVGSIIGLTLLGLKRVERKQPIPFVPSIAIGTLLTYYFADDWIKLYLDLFL</sequence>
<evidence type="ECO:0000313" key="11">
    <source>
        <dbReference type="Proteomes" id="UP001243286"/>
    </source>
</evidence>
<evidence type="ECO:0000259" key="8">
    <source>
        <dbReference type="Pfam" id="PF01478"/>
    </source>
</evidence>
<dbReference type="Gene3D" id="1.20.120.1220">
    <property type="match status" value="1"/>
</dbReference>
<dbReference type="Pfam" id="PF01478">
    <property type="entry name" value="Peptidase_A24"/>
    <property type="match status" value="1"/>
</dbReference>
<dbReference type="Proteomes" id="UP001243286">
    <property type="component" value="Unassembled WGS sequence"/>
</dbReference>
<keyword evidence="5 7" id="KW-1133">Transmembrane helix</keyword>
<comment type="subcellular location">
    <subcellularLocation>
        <location evidence="1">Cell membrane</location>
        <topology evidence="1">Multi-pass membrane protein</topology>
    </subcellularLocation>
</comment>
<evidence type="ECO:0000256" key="6">
    <source>
        <dbReference type="ARBA" id="ARBA00023136"/>
    </source>
</evidence>
<keyword evidence="4 7" id="KW-0812">Transmembrane</keyword>
<evidence type="ECO:0000256" key="3">
    <source>
        <dbReference type="ARBA" id="ARBA00022475"/>
    </source>
</evidence>
<evidence type="ECO:0000256" key="4">
    <source>
        <dbReference type="ARBA" id="ARBA00022692"/>
    </source>
</evidence>
<keyword evidence="3" id="KW-1003">Cell membrane</keyword>
<dbReference type="InterPro" id="IPR050882">
    <property type="entry name" value="Prepilin_peptidase/N-MTase"/>
</dbReference>
<dbReference type="EMBL" id="JASBQV010000006">
    <property type="protein sequence ID" value="MDI3234495.1"/>
    <property type="molecule type" value="Genomic_DNA"/>
</dbReference>
<feature type="transmembrane region" description="Helical" evidence="7">
    <location>
        <begin position="180"/>
        <end position="211"/>
    </location>
</feature>
<dbReference type="PANTHER" id="PTHR30487:SF0">
    <property type="entry name" value="PREPILIN LEADER PEPTIDASE_N-METHYLTRANSFERASE-RELATED"/>
    <property type="match status" value="1"/>
</dbReference>
<organism evidence="10 11">
    <name type="scientific">Exiguobacterium antarcticum</name>
    <dbReference type="NCBI Taxonomy" id="132920"/>
    <lineage>
        <taxon>Bacteria</taxon>
        <taxon>Bacillati</taxon>
        <taxon>Bacillota</taxon>
        <taxon>Bacilli</taxon>
        <taxon>Bacillales</taxon>
        <taxon>Bacillales Family XII. Incertae Sedis</taxon>
        <taxon>Exiguobacterium</taxon>
    </lineage>
</organism>
<protein>
    <submittedName>
        <fullName evidence="10">Prepilin peptidase</fullName>
    </submittedName>
</protein>
<dbReference type="RefSeq" id="WP_282355317.1">
    <property type="nucleotide sequence ID" value="NZ_JASBQV010000006.1"/>
</dbReference>
<feature type="transmembrane region" description="Helical" evidence="7">
    <location>
        <begin position="223"/>
        <end position="240"/>
    </location>
</feature>
<feature type="transmembrane region" description="Helical" evidence="7">
    <location>
        <begin position="77"/>
        <end position="95"/>
    </location>
</feature>
<feature type="domain" description="Prepilin peptidase A24 N-terminal" evidence="9">
    <location>
        <begin position="12"/>
        <end position="95"/>
    </location>
</feature>
<feature type="transmembrane region" description="Helical" evidence="7">
    <location>
        <begin position="128"/>
        <end position="143"/>
    </location>
</feature>
<gene>
    <name evidence="10" type="ORF">QK289_05705</name>
</gene>
<evidence type="ECO:0000313" key="10">
    <source>
        <dbReference type="EMBL" id="MDI3234495.1"/>
    </source>
</evidence>
<proteinExistence type="inferred from homology"/>
<evidence type="ECO:0000256" key="1">
    <source>
        <dbReference type="ARBA" id="ARBA00004651"/>
    </source>
</evidence>
<accession>A0ABT6R0M8</accession>
<feature type="transmembrane region" description="Helical" evidence="7">
    <location>
        <begin position="6"/>
        <end position="28"/>
    </location>
</feature>
<keyword evidence="11" id="KW-1185">Reference proteome</keyword>
<evidence type="ECO:0000259" key="9">
    <source>
        <dbReference type="Pfam" id="PF06750"/>
    </source>
</evidence>
<comment type="similarity">
    <text evidence="2">Belongs to the peptidase A24 family.</text>
</comment>
<reference evidence="10 11" key="1">
    <citation type="submission" date="2023-04" db="EMBL/GenBank/DDBJ databases">
        <title>Antarctic isolates genomes.</title>
        <authorList>
            <person name="Dimov S.G."/>
        </authorList>
    </citation>
    <scope>NUCLEOTIDE SEQUENCE [LARGE SCALE GENOMIC DNA]</scope>
    <source>
        <strain evidence="10 11">AL19</strain>
    </source>
</reference>